<dbReference type="KEGG" id="hba:Hbal_3046"/>
<dbReference type="EMBL" id="CP001678">
    <property type="protein sequence ID" value="ACT60714.1"/>
    <property type="molecule type" value="Genomic_DNA"/>
</dbReference>
<accession>C6XRV4</accession>
<reference evidence="3" key="1">
    <citation type="journal article" date="2011" name="J. Bacteriol.">
        <title>Genome sequences of eight morphologically diverse alphaproteobacteria.</title>
        <authorList>
            <consortium name="US DOE Joint Genome Institute"/>
            <person name="Brown P.J."/>
            <person name="Kysela D.T."/>
            <person name="Buechlein A."/>
            <person name="Hemmerich C."/>
            <person name="Brun Y.V."/>
        </authorList>
    </citation>
    <scope>NUCLEOTIDE SEQUENCE [LARGE SCALE GENOMIC DNA]</scope>
    <source>
        <strain evidence="3">ATCC 49814 / DSM 5838 / IFAM 1418</strain>
    </source>
</reference>
<organism evidence="2 3">
    <name type="scientific">Hirschia baltica (strain ATCC 49814 / DSM 5838 / IFAM 1418)</name>
    <dbReference type="NCBI Taxonomy" id="582402"/>
    <lineage>
        <taxon>Bacteria</taxon>
        <taxon>Pseudomonadati</taxon>
        <taxon>Pseudomonadota</taxon>
        <taxon>Alphaproteobacteria</taxon>
        <taxon>Hyphomonadales</taxon>
        <taxon>Hyphomonadaceae</taxon>
        <taxon>Hirschia</taxon>
    </lineage>
</organism>
<protein>
    <submittedName>
        <fullName evidence="2">Uncharacterized protein</fullName>
    </submittedName>
</protein>
<dbReference type="OrthoDB" id="9872217at2"/>
<proteinExistence type="predicted"/>
<evidence type="ECO:0000313" key="3">
    <source>
        <dbReference type="Proteomes" id="UP000002745"/>
    </source>
</evidence>
<name>C6XRV4_HIRBI</name>
<keyword evidence="3" id="KW-1185">Reference proteome</keyword>
<evidence type="ECO:0000256" key="1">
    <source>
        <dbReference type="SAM" id="Coils"/>
    </source>
</evidence>
<sequence>MQFKFIILTVFVYLSGCSNAPHIKDYSNKLTLPATLLTVNNIVDPTNVVGLLDAGNVAKYETCIGKKLKPKPRKHLTNSDIRDCSLLASAKQEVPIENVLGVMGRAEEIVQRQILIAAYAKSDRLCDAYMSEVITQSKVTKSSMGVGGLALAVLAGVNTHAQSANQLANGGAFLIGARDELSNTILGGDNTDLHYRAVRVRRLEEKEKAQQMLEAADYDGLQLHIVNYHALCGIVHGKSVLEAAVSTKEDQVEVSQIKSIAELQANRISELQKQIVEYKKAIQISETELSEEGG</sequence>
<dbReference type="AlphaFoldDB" id="C6XRV4"/>
<dbReference type="eggNOG" id="ENOG502ZUF2">
    <property type="taxonomic scope" value="Bacteria"/>
</dbReference>
<dbReference type="HOGENOM" id="CLU_945852_0_0_5"/>
<keyword evidence="1" id="KW-0175">Coiled coil</keyword>
<gene>
    <name evidence="2" type="ordered locus">Hbal_3046</name>
</gene>
<evidence type="ECO:0000313" key="2">
    <source>
        <dbReference type="EMBL" id="ACT60714.1"/>
    </source>
</evidence>
<feature type="coiled-coil region" evidence="1">
    <location>
        <begin position="261"/>
        <end position="288"/>
    </location>
</feature>
<dbReference type="Proteomes" id="UP000002745">
    <property type="component" value="Chromosome"/>
</dbReference>
<dbReference type="RefSeq" id="WP_015828864.1">
    <property type="nucleotide sequence ID" value="NC_012982.1"/>
</dbReference>